<feature type="non-terminal residue" evidence="2">
    <location>
        <position position="132"/>
    </location>
</feature>
<dbReference type="EMBL" id="JASPKZ010007150">
    <property type="protein sequence ID" value="KAJ9586509.1"/>
    <property type="molecule type" value="Genomic_DNA"/>
</dbReference>
<evidence type="ECO:0000256" key="1">
    <source>
        <dbReference type="SAM" id="Phobius"/>
    </source>
</evidence>
<evidence type="ECO:0000313" key="2">
    <source>
        <dbReference type="EMBL" id="KAJ9586509.1"/>
    </source>
</evidence>
<gene>
    <name evidence="2" type="ORF">L9F63_019835</name>
</gene>
<keyword evidence="1" id="KW-0472">Membrane</keyword>
<feature type="transmembrane region" description="Helical" evidence="1">
    <location>
        <begin position="79"/>
        <end position="100"/>
    </location>
</feature>
<keyword evidence="3" id="KW-1185">Reference proteome</keyword>
<accession>A0AAD7ZTE3</accession>
<name>A0AAD7ZTE3_DIPPU</name>
<protein>
    <submittedName>
        <fullName evidence="2">Uncharacterized protein</fullName>
    </submittedName>
</protein>
<comment type="caution">
    <text evidence="2">The sequence shown here is derived from an EMBL/GenBank/DDBJ whole genome shotgun (WGS) entry which is preliminary data.</text>
</comment>
<feature type="transmembrane region" description="Helical" evidence="1">
    <location>
        <begin position="7"/>
        <end position="30"/>
    </location>
</feature>
<feature type="transmembrane region" description="Helical" evidence="1">
    <location>
        <begin position="50"/>
        <end position="72"/>
    </location>
</feature>
<keyword evidence="1" id="KW-1133">Transmembrane helix</keyword>
<sequence length="132" mass="15241">TILWRSLGFLIVEVLFVALCYPLAFIFMYFRDWMNLIGGTSSSLSFEFVLGLVIVVFWMSDCILLFSFVNMLLCKCGNLFILTFDLSLQTVILTLLHLQIYEYYLFLESSVDLSLLLNMSRGSILKDCQFVV</sequence>
<proteinExistence type="predicted"/>
<feature type="non-terminal residue" evidence="2">
    <location>
        <position position="1"/>
    </location>
</feature>
<evidence type="ECO:0000313" key="3">
    <source>
        <dbReference type="Proteomes" id="UP001233999"/>
    </source>
</evidence>
<reference evidence="2" key="2">
    <citation type="submission" date="2023-05" db="EMBL/GenBank/DDBJ databases">
        <authorList>
            <person name="Fouks B."/>
        </authorList>
    </citation>
    <scope>NUCLEOTIDE SEQUENCE</scope>
    <source>
        <strain evidence="2">Stay&amp;Tobe</strain>
        <tissue evidence="2">Testes</tissue>
    </source>
</reference>
<organism evidence="2 3">
    <name type="scientific">Diploptera punctata</name>
    <name type="common">Pacific beetle cockroach</name>
    <dbReference type="NCBI Taxonomy" id="6984"/>
    <lineage>
        <taxon>Eukaryota</taxon>
        <taxon>Metazoa</taxon>
        <taxon>Ecdysozoa</taxon>
        <taxon>Arthropoda</taxon>
        <taxon>Hexapoda</taxon>
        <taxon>Insecta</taxon>
        <taxon>Pterygota</taxon>
        <taxon>Neoptera</taxon>
        <taxon>Polyneoptera</taxon>
        <taxon>Dictyoptera</taxon>
        <taxon>Blattodea</taxon>
        <taxon>Blaberoidea</taxon>
        <taxon>Blaberidae</taxon>
        <taxon>Diplopterinae</taxon>
        <taxon>Diploptera</taxon>
    </lineage>
</organism>
<reference evidence="2" key="1">
    <citation type="journal article" date="2023" name="IScience">
        <title>Live-bearing cockroach genome reveals convergent evolutionary mechanisms linked to viviparity in insects and beyond.</title>
        <authorList>
            <person name="Fouks B."/>
            <person name="Harrison M.C."/>
            <person name="Mikhailova A.A."/>
            <person name="Marchal E."/>
            <person name="English S."/>
            <person name="Carruthers M."/>
            <person name="Jennings E.C."/>
            <person name="Chiamaka E.L."/>
            <person name="Frigard R.A."/>
            <person name="Pippel M."/>
            <person name="Attardo G.M."/>
            <person name="Benoit J.B."/>
            <person name="Bornberg-Bauer E."/>
            <person name="Tobe S.S."/>
        </authorList>
    </citation>
    <scope>NUCLEOTIDE SEQUENCE</scope>
    <source>
        <strain evidence="2">Stay&amp;Tobe</strain>
    </source>
</reference>
<dbReference type="Proteomes" id="UP001233999">
    <property type="component" value="Unassembled WGS sequence"/>
</dbReference>
<keyword evidence="1" id="KW-0812">Transmembrane</keyword>
<dbReference type="AlphaFoldDB" id="A0AAD7ZTE3"/>